<dbReference type="OrthoDB" id="343783at2759"/>
<evidence type="ECO:0000259" key="2">
    <source>
        <dbReference type="Pfam" id="PF24506"/>
    </source>
</evidence>
<feature type="domain" description="KNTC1 third ARM-repeats" evidence="3">
    <location>
        <begin position="1250"/>
        <end position="1452"/>
    </location>
</feature>
<dbReference type="InterPro" id="IPR055402">
    <property type="entry name" value="KNTC1_N"/>
</dbReference>
<dbReference type="EMBL" id="OU892279">
    <property type="protein sequence ID" value="CAH1127816.1"/>
    <property type="molecule type" value="Genomic_DNA"/>
</dbReference>
<dbReference type="InterPro" id="IPR055403">
    <property type="entry name" value="ARM_KNTC1_1st"/>
</dbReference>
<dbReference type="Pfam" id="PF24506">
    <property type="entry name" value="KNTC1_N"/>
    <property type="match status" value="1"/>
</dbReference>
<feature type="domain" description="KNTC1 N-terminal" evidence="2">
    <location>
        <begin position="18"/>
        <end position="120"/>
    </location>
</feature>
<evidence type="ECO:0000259" key="4">
    <source>
        <dbReference type="Pfam" id="PF24520"/>
    </source>
</evidence>
<dbReference type="GO" id="GO:1903394">
    <property type="term" value="P:protein localization to kinetochore involved in kinetochore assembly"/>
    <property type="evidence" value="ECO:0007669"/>
    <property type="project" value="TreeGrafter"/>
</dbReference>
<dbReference type="GO" id="GO:0005828">
    <property type="term" value="C:kinetochore microtubule"/>
    <property type="evidence" value="ECO:0007669"/>
    <property type="project" value="TreeGrafter"/>
</dbReference>
<dbReference type="GO" id="GO:1990423">
    <property type="term" value="C:RZZ complex"/>
    <property type="evidence" value="ECO:0007669"/>
    <property type="project" value="TreeGrafter"/>
</dbReference>
<dbReference type="GO" id="GO:0005737">
    <property type="term" value="C:cytoplasm"/>
    <property type="evidence" value="ECO:0007669"/>
    <property type="project" value="TreeGrafter"/>
</dbReference>
<keyword evidence="6" id="KW-1185">Reference proteome</keyword>
<sequence length="1990" mass="230313">MNKFDVFVAGFNNLDETVNFGKRITGGDKSLYEIHTLAVIRSSEKSLDSKPNLKITSYYQVDGHIFFGINNCLRVLKSMEHPVQIASLEFESCLDTIVVSNCKKFILICTRSGDMFIRNLSEIVNATKENDTDSNIIVYNEEIIHPNHGNGDGNVSFDCPLVFQEKLEITPNDSQNSFIGAFVDKTIKSPTFYVVTCNGLIKKIALPTDDGKFISETLIDLKRNLLICAYTSSYLCLEGQDLIMLNLRTLNYNMDDCLGLKCLQAVGRNLLGMDYNGNIFKIQPAKFLIFGVNDELPHLVNVFDALMVLADGEKKFVFGITTEKESKIQAMELLDSTSVAFDIALSDKTNLVNTHGFSLEIPLLTEIYKNGNLAEVRLQCIVQTDPELRVKKLIEKGLIDRAEIFAQTFNVDPQFIAKAKAEHIVAQCEATTEQIEEFLRILENVDDQLFKMSCYNSVTCKTSSDTRKILCQGALMDIEVRDSSENNDNVLLSAKRRFNKNLHKFDTFMQVYKEYDQRKWNYFIDCELIDEVKMFLKQGRAEEASLIYSHLEHNEIANLPDTTVEEVLTIINEAFKRTAPFLKTFIPLTLKFKPDALAILVDWVHGKVYRMEKEVGANFPDCAIIFLEDITALMSSYMPARSHLSEECRDILTNLLIALRNVQLLLNNFSISLPLSEYISDPQDIVQTLLNYDLEAQNFELLMREFLFPFMLKCGVDTDDLLIQQMKGIFLYNEDYWLNIVHVLLKFICKADKKLEAIKNILDISAKPWSNKVKDVARMAFENTTNSPIAEEIAELLNDEPMLIVLQKYNINKTKFATDKQHFFNRILYMNRDNCQTAIEDIHQLCRDDEDRLEIDLILIKAFIKYDKVDEAMEFFQKRPLKDLLTLGSQLMEYIYNMGQMKNLSDKYRNLYQSVLKPLWGIISTCGAEEGQTYKDVVFYYELANAIYGIKSEFEVQVDTLTLRWPSKKEEALQEILLKINETIINNDHPSFDATVHKCKKLASYFGLSLENIFLRFMKYGDNFETFLNIGKYLLDTSTSSETLTLCAVYFFRYTKDNLENVGDETFLDVVASTNRSNSDDTNDLEAIKLARKLCVKALMFAQEDQMPILEVLGWIDSCYYLSIMHKKLEFQGDIHQNYTPMGSPYYSGMAVDTIKSIFNVYCAFVETLKTPGSQYLIYFSCNRDVSQIDFQTEFYQFISQLRVLLKQDLHLTALNMVTVLLRSSLIYPALREHVKPLKDEFLHKIIPETINAVMSQKCIDKAMFLNLTLYFDEKTYDQHLTEYLKLYKKQPKKLNVITQVGLNLLAHHRVKRGRDELLNILNMCKWWFRIDDPKLKYEWYFSCSPARRLEVLLIENKLTLESLPEYCQDFTLNLQQCYLKYLEITLLNWQPDVEYTTEVSGRKSIKIKNSESELLGKCSDILKYITDKKEVFDLTERIWPMINFYYYEVYLALLIVHMKVATSGSTIPTIYKPLLQFLKNYKRVGTPTRSEMEQWHGTFVSKARIEPLSEFRLPLTSTFLSAGIWNIIKQEVNLDTYKQWFKVTSILKEFINQQDICTYAISSPISNKLIDSISNSNGWELNLKYDYLWPKVDECAMNISDLERATAAVYALMGGMPDGADKVVMAQLSYKYAKLYREANPDNAEVEKVYAKVKQRYLNYSAIHILHKYQLVKENYLEQVAQPTDLIWELYNDSRIELFFDNLIADCPDINKAVEELCSLFGLNIKRELCNVLLKLLAVPSPLELDCRRLFPGSETLHLKRVCYLCKTQHLKHWQKWLYELGIRNPSEKDMSVKANAWRCVYYISDIDTIEEIFKLDHDNVVVYLNKMSVIAKMCDLGLKFEGVAELDEGNKKRLLKNLAKVNTIAAIKCIASLCKIYGFNDLKYWEYIVNSAVQFRMIKELQDYLEFLKSRCVSDCIKQAWQVILFDLISNLSNDPAQKVSNIRECDVFLLLKTCPVIYELDVEPYIQECLLKGREDVAKVLRQYRKL</sequence>
<dbReference type="InterPro" id="IPR052802">
    <property type="entry name" value="KNTC1"/>
</dbReference>
<dbReference type="Pfam" id="PF24515">
    <property type="entry name" value="ARM_KNTC1_3rd"/>
    <property type="match status" value="1"/>
</dbReference>
<dbReference type="PANTHER" id="PTHR15688:SF1">
    <property type="entry name" value="KINETOCHORE-ASSOCIATED PROTEIN 1"/>
    <property type="match status" value="1"/>
</dbReference>
<dbReference type="InterPro" id="IPR019527">
    <property type="entry name" value="RZZ-complex_KNTC1/ROD_C"/>
</dbReference>
<dbReference type="Pfam" id="PF24520">
    <property type="entry name" value="ARM_KNTC1_1st"/>
    <property type="match status" value="1"/>
</dbReference>
<dbReference type="GO" id="GO:0007094">
    <property type="term" value="P:mitotic spindle assembly checkpoint signaling"/>
    <property type="evidence" value="ECO:0007669"/>
    <property type="project" value="TreeGrafter"/>
</dbReference>
<feature type="domain" description="KNTC1 first ARM-repeats" evidence="4">
    <location>
        <begin position="392"/>
        <end position="624"/>
    </location>
</feature>
<evidence type="ECO:0000259" key="1">
    <source>
        <dbReference type="Pfam" id="PF10493"/>
    </source>
</evidence>
<proteinExistence type="predicted"/>
<evidence type="ECO:0008006" key="7">
    <source>
        <dbReference type="Google" id="ProtNLM"/>
    </source>
</evidence>
<evidence type="ECO:0000313" key="5">
    <source>
        <dbReference type="EMBL" id="CAH1127816.1"/>
    </source>
</evidence>
<dbReference type="InterPro" id="IPR055405">
    <property type="entry name" value="ARM_KNTC1_3rd"/>
</dbReference>
<dbReference type="Proteomes" id="UP001152799">
    <property type="component" value="Chromosome 3"/>
</dbReference>
<dbReference type="GO" id="GO:0000070">
    <property type="term" value="P:mitotic sister chromatid segregation"/>
    <property type="evidence" value="ECO:0007669"/>
    <property type="project" value="TreeGrafter"/>
</dbReference>
<accession>A0A9P0DDB2</accession>
<dbReference type="PANTHER" id="PTHR15688">
    <property type="entry name" value="KINETOCHORE-ASSOCIATED PROTEIN 1"/>
    <property type="match status" value="1"/>
</dbReference>
<feature type="domain" description="RZZ complex subunit KNTC1/ROD C-terminal" evidence="1">
    <location>
        <begin position="1506"/>
        <end position="1974"/>
    </location>
</feature>
<evidence type="ECO:0000313" key="6">
    <source>
        <dbReference type="Proteomes" id="UP001152799"/>
    </source>
</evidence>
<reference evidence="5" key="1">
    <citation type="submission" date="2022-01" db="EMBL/GenBank/DDBJ databases">
        <authorList>
            <person name="King R."/>
        </authorList>
    </citation>
    <scope>NUCLEOTIDE SEQUENCE</scope>
</reference>
<dbReference type="Pfam" id="PF10493">
    <property type="entry name" value="Rod_C"/>
    <property type="match status" value="1"/>
</dbReference>
<evidence type="ECO:0000259" key="3">
    <source>
        <dbReference type="Pfam" id="PF24515"/>
    </source>
</evidence>
<dbReference type="GO" id="GO:0031267">
    <property type="term" value="F:small GTPase binding"/>
    <property type="evidence" value="ECO:0007669"/>
    <property type="project" value="TreeGrafter"/>
</dbReference>
<organism evidence="5 6">
    <name type="scientific">Ceutorhynchus assimilis</name>
    <name type="common">cabbage seed weevil</name>
    <dbReference type="NCBI Taxonomy" id="467358"/>
    <lineage>
        <taxon>Eukaryota</taxon>
        <taxon>Metazoa</taxon>
        <taxon>Ecdysozoa</taxon>
        <taxon>Arthropoda</taxon>
        <taxon>Hexapoda</taxon>
        <taxon>Insecta</taxon>
        <taxon>Pterygota</taxon>
        <taxon>Neoptera</taxon>
        <taxon>Endopterygota</taxon>
        <taxon>Coleoptera</taxon>
        <taxon>Polyphaga</taxon>
        <taxon>Cucujiformia</taxon>
        <taxon>Curculionidae</taxon>
        <taxon>Ceutorhynchinae</taxon>
        <taxon>Ceutorhynchus</taxon>
    </lineage>
</organism>
<name>A0A9P0DDB2_9CUCU</name>
<protein>
    <recommendedName>
        <fullName evidence="7">Kinetochore-associated protein 1</fullName>
    </recommendedName>
</protein>
<gene>
    <name evidence="5" type="ORF">CEUTPL_LOCUS6594</name>
</gene>